<dbReference type="InterPro" id="IPR011701">
    <property type="entry name" value="MFS"/>
</dbReference>
<dbReference type="InterPro" id="IPR001958">
    <property type="entry name" value="Tet-R_TetA/multi-R_MdtG-like"/>
</dbReference>
<evidence type="ECO:0000313" key="9">
    <source>
        <dbReference type="EMBL" id="WIM05376.1"/>
    </source>
</evidence>
<dbReference type="KEGG" id="npv:OHM77_11905"/>
<dbReference type="InterPro" id="IPR050171">
    <property type="entry name" value="MFS_Transporters"/>
</dbReference>
<evidence type="ECO:0000259" key="8">
    <source>
        <dbReference type="PROSITE" id="PS50850"/>
    </source>
</evidence>
<evidence type="ECO:0000256" key="4">
    <source>
        <dbReference type="ARBA" id="ARBA00022692"/>
    </source>
</evidence>
<dbReference type="InterPro" id="IPR020846">
    <property type="entry name" value="MFS_dom"/>
</dbReference>
<dbReference type="PANTHER" id="PTHR23517">
    <property type="entry name" value="RESISTANCE PROTEIN MDTM, PUTATIVE-RELATED-RELATED"/>
    <property type="match status" value="1"/>
</dbReference>
<comment type="subcellular location">
    <subcellularLocation>
        <location evidence="1">Cell membrane</location>
        <topology evidence="1">Multi-pass membrane protein</topology>
    </subcellularLocation>
</comment>
<reference evidence="9" key="1">
    <citation type="journal article" date="2023" name="Nat. Microbiol.">
        <title>Enrichment and characterization of a nitric oxide-reducing microbial community in a continuous bioreactor.</title>
        <authorList>
            <person name="Garrido-Amador P."/>
            <person name="Stortenbeker N."/>
            <person name="Wessels H.J.C.T."/>
            <person name="Speth D.R."/>
            <person name="Garcia-Heredia I."/>
            <person name="Kartal B."/>
        </authorList>
    </citation>
    <scope>NUCLEOTIDE SEQUENCE</scope>
    <source>
        <strain evidence="9">MAG1</strain>
    </source>
</reference>
<keyword evidence="4 7" id="KW-0812">Transmembrane</keyword>
<dbReference type="GO" id="GO:0005886">
    <property type="term" value="C:plasma membrane"/>
    <property type="evidence" value="ECO:0007669"/>
    <property type="project" value="UniProtKB-SubCell"/>
</dbReference>
<dbReference type="Pfam" id="PF07690">
    <property type="entry name" value="MFS_1"/>
    <property type="match status" value="2"/>
</dbReference>
<dbReference type="EMBL" id="CP107246">
    <property type="protein sequence ID" value="WIM05376.1"/>
    <property type="molecule type" value="Genomic_DNA"/>
</dbReference>
<feature type="transmembrane region" description="Helical" evidence="7">
    <location>
        <begin position="332"/>
        <end position="354"/>
    </location>
</feature>
<dbReference type="Proteomes" id="UP001234916">
    <property type="component" value="Chromosome"/>
</dbReference>
<dbReference type="GO" id="GO:0022857">
    <property type="term" value="F:transmembrane transporter activity"/>
    <property type="evidence" value="ECO:0007669"/>
    <property type="project" value="InterPro"/>
</dbReference>
<gene>
    <name evidence="9" type="ORF">OHM77_11905</name>
</gene>
<protein>
    <submittedName>
        <fullName evidence="9">MFS transporter</fullName>
    </submittedName>
</protein>
<dbReference type="InterPro" id="IPR036259">
    <property type="entry name" value="MFS_trans_sf"/>
</dbReference>
<feature type="transmembrane region" description="Helical" evidence="7">
    <location>
        <begin position="101"/>
        <end position="120"/>
    </location>
</feature>
<dbReference type="Gene3D" id="1.20.1250.20">
    <property type="entry name" value="MFS general substrate transporter like domains"/>
    <property type="match status" value="1"/>
</dbReference>
<accession>A0AA49FKA1</accession>
<dbReference type="PROSITE" id="PS50850">
    <property type="entry name" value="MFS"/>
    <property type="match status" value="1"/>
</dbReference>
<sequence length="395" mass="40772">MTRDEKRAGIALASIFGLRMLGLFLILPVFSVFAATLPGGDDVFLVGFALGAYGMTQALFQIPFGLASDRLGRKPVITAGLLVFAAGSFLAAAAPDIQWVIAGRVVQGAGAISAAVTALAADLTREQHRTKVMAMIGGSIGAVFAISLVAAPPLYAAVGMTGIFSLTGILALGAIVLLFRAVPVAPPIAIAERVPFSAVLRHGQLLRMNFGVLALHAMQTAMWVVVPPALVAGGGLPLGDHWKIYLPALLGSFVFMVPAVIIADRHGRTKAVFMAAIGLLTVVQWGLSTVGGGSYAIGFWLLLFFVAFNILEALQPSLISRIAPAAAKGAALGVYNTTQSVGLFLGGALGGWLLKHFGTGAVHGFSAALGFIWLVLAAGLALPAMRPAARIETIG</sequence>
<feature type="transmembrane region" description="Helical" evidence="7">
    <location>
        <begin position="76"/>
        <end position="95"/>
    </location>
</feature>
<dbReference type="SUPFAM" id="SSF103473">
    <property type="entry name" value="MFS general substrate transporter"/>
    <property type="match status" value="1"/>
</dbReference>
<keyword evidence="2" id="KW-0813">Transport</keyword>
<evidence type="ECO:0000256" key="2">
    <source>
        <dbReference type="ARBA" id="ARBA00022448"/>
    </source>
</evidence>
<feature type="transmembrane region" description="Helical" evidence="7">
    <location>
        <begin position="360"/>
        <end position="382"/>
    </location>
</feature>
<feature type="domain" description="Major facilitator superfamily (MFS) profile" evidence="8">
    <location>
        <begin position="8"/>
        <end position="390"/>
    </location>
</feature>
<feature type="transmembrane region" description="Helical" evidence="7">
    <location>
        <begin position="270"/>
        <end position="287"/>
    </location>
</feature>
<feature type="transmembrane region" description="Helical" evidence="7">
    <location>
        <begin position="132"/>
        <end position="151"/>
    </location>
</feature>
<proteinExistence type="predicted"/>
<dbReference type="PRINTS" id="PR01035">
    <property type="entry name" value="TCRTETA"/>
</dbReference>
<feature type="transmembrane region" description="Helical" evidence="7">
    <location>
        <begin position="43"/>
        <end position="64"/>
    </location>
</feature>
<evidence type="ECO:0000256" key="7">
    <source>
        <dbReference type="SAM" id="Phobius"/>
    </source>
</evidence>
<keyword evidence="5 7" id="KW-1133">Transmembrane helix</keyword>
<organism evidence="9">
    <name type="scientific">Candidatus Nitricoxidivorans perseverans</name>
    <dbReference type="NCBI Taxonomy" id="2975601"/>
    <lineage>
        <taxon>Bacteria</taxon>
        <taxon>Pseudomonadati</taxon>
        <taxon>Pseudomonadota</taxon>
        <taxon>Betaproteobacteria</taxon>
        <taxon>Nitrosomonadales</taxon>
        <taxon>Sterolibacteriaceae</taxon>
        <taxon>Candidatus Nitricoxidivorans</taxon>
    </lineage>
</organism>
<dbReference type="PANTHER" id="PTHR23517:SF2">
    <property type="entry name" value="MULTIDRUG RESISTANCE PROTEIN MDTH"/>
    <property type="match status" value="1"/>
</dbReference>
<dbReference type="AlphaFoldDB" id="A0AA49FKA1"/>
<evidence type="ECO:0000256" key="6">
    <source>
        <dbReference type="ARBA" id="ARBA00023136"/>
    </source>
</evidence>
<evidence type="ECO:0000256" key="1">
    <source>
        <dbReference type="ARBA" id="ARBA00004651"/>
    </source>
</evidence>
<keyword evidence="6 7" id="KW-0472">Membrane</keyword>
<feature type="transmembrane region" description="Helical" evidence="7">
    <location>
        <begin position="244"/>
        <end position="263"/>
    </location>
</feature>
<feature type="transmembrane region" description="Helical" evidence="7">
    <location>
        <begin position="293"/>
        <end position="311"/>
    </location>
</feature>
<name>A0AA49FKA1_9PROT</name>
<keyword evidence="3" id="KW-1003">Cell membrane</keyword>
<feature type="transmembrane region" description="Helical" evidence="7">
    <location>
        <begin position="210"/>
        <end position="232"/>
    </location>
</feature>
<evidence type="ECO:0000256" key="5">
    <source>
        <dbReference type="ARBA" id="ARBA00022989"/>
    </source>
</evidence>
<evidence type="ECO:0000256" key="3">
    <source>
        <dbReference type="ARBA" id="ARBA00022475"/>
    </source>
</evidence>
<feature type="transmembrane region" description="Helical" evidence="7">
    <location>
        <begin position="12"/>
        <end position="37"/>
    </location>
</feature>